<dbReference type="OMA" id="IHFLRLT"/>
<dbReference type="Gene3D" id="3.80.10.10">
    <property type="entry name" value="Ribonuclease Inhibitor"/>
    <property type="match status" value="1"/>
</dbReference>
<organism evidence="2 3">
    <name type="scientific">Litomosoides sigmodontis</name>
    <name type="common">Filarial nematode worm</name>
    <dbReference type="NCBI Taxonomy" id="42156"/>
    <lineage>
        <taxon>Eukaryota</taxon>
        <taxon>Metazoa</taxon>
        <taxon>Ecdysozoa</taxon>
        <taxon>Nematoda</taxon>
        <taxon>Chromadorea</taxon>
        <taxon>Rhabditida</taxon>
        <taxon>Spirurina</taxon>
        <taxon>Spiruromorpha</taxon>
        <taxon>Filarioidea</taxon>
        <taxon>Onchocercidae</taxon>
        <taxon>Litomosoides</taxon>
    </lineage>
</organism>
<dbReference type="OrthoDB" id="1107553at2759"/>
<dbReference type="PROSITE" id="PS50181">
    <property type="entry name" value="FBOX"/>
    <property type="match status" value="1"/>
</dbReference>
<dbReference type="Gene3D" id="1.20.1280.50">
    <property type="match status" value="1"/>
</dbReference>
<dbReference type="Proteomes" id="UP000277928">
    <property type="component" value="Unassembled WGS sequence"/>
</dbReference>
<dbReference type="SMART" id="SM00256">
    <property type="entry name" value="FBOX"/>
    <property type="match status" value="1"/>
</dbReference>
<evidence type="ECO:0000313" key="2">
    <source>
        <dbReference type="EMBL" id="VDK85474.1"/>
    </source>
</evidence>
<dbReference type="AlphaFoldDB" id="A0A3P6V5L0"/>
<gene>
    <name evidence="2" type="ORF">NLS_LOCUS7144</name>
</gene>
<proteinExistence type="predicted"/>
<evidence type="ECO:0000259" key="1">
    <source>
        <dbReference type="PROSITE" id="PS50181"/>
    </source>
</evidence>
<sequence>MAADVCAEQMPSTSYATTTTTAAISSSSPPSIMQTSQAVVEVATSTTLLLRSRYTSQRAPSTSFDYHQDDEEVGAAFAISLLPPEIHLHILKHLPRYDLDNCRFVCKRWKEIIDRNSNSLRKHLVQMLELRECKCRFILTLNCSNLLKSWTFSERNTNRPFFGLGKRRRTRTIATSDNSDEQLQHQQRSAAKLPHLLIYVGQASSPNSYLPILLPNLSSRSNWHREDHDERKRREHTPSQLLCDRIAKYFREADIHFLRLTEMRFTDHFVDRLAKAFGTNKIRCKKLEISMCKLNYVSPKKFHQFLQLIECQKLSLIWLRGNCGHINNSRQFLSEFLNLSFLSVFALTPQTSIGDDQFLADFLDRKARKCLQETVLRIDNSSITVNGFCQVIEKWKQTGTRWILNVCVGSEHIDIDDLLKRLSLNQSKPRQGAFRIAHPQLPGETLLLWDDRDGLHIVSSGKAVS</sequence>
<dbReference type="EMBL" id="UYRX01000697">
    <property type="protein sequence ID" value="VDK85474.1"/>
    <property type="molecule type" value="Genomic_DNA"/>
</dbReference>
<evidence type="ECO:0000313" key="3">
    <source>
        <dbReference type="Proteomes" id="UP000277928"/>
    </source>
</evidence>
<dbReference type="SUPFAM" id="SSF81383">
    <property type="entry name" value="F-box domain"/>
    <property type="match status" value="1"/>
</dbReference>
<dbReference type="Pfam" id="PF12937">
    <property type="entry name" value="F-box-like"/>
    <property type="match status" value="1"/>
</dbReference>
<name>A0A3P6V5L0_LITSI</name>
<protein>
    <recommendedName>
        <fullName evidence="1">F-box domain-containing protein</fullName>
    </recommendedName>
</protein>
<accession>A0A3P6V5L0</accession>
<dbReference type="InterPro" id="IPR032675">
    <property type="entry name" value="LRR_dom_sf"/>
</dbReference>
<feature type="domain" description="F-box" evidence="1">
    <location>
        <begin position="76"/>
        <end position="124"/>
    </location>
</feature>
<dbReference type="CDD" id="cd09917">
    <property type="entry name" value="F-box_SF"/>
    <property type="match status" value="1"/>
</dbReference>
<keyword evidence="3" id="KW-1185">Reference proteome</keyword>
<dbReference type="InterPro" id="IPR036047">
    <property type="entry name" value="F-box-like_dom_sf"/>
</dbReference>
<dbReference type="InterPro" id="IPR001810">
    <property type="entry name" value="F-box_dom"/>
</dbReference>
<reference evidence="2 3" key="1">
    <citation type="submission" date="2018-08" db="EMBL/GenBank/DDBJ databases">
        <authorList>
            <person name="Laetsch R D."/>
            <person name="Stevens L."/>
            <person name="Kumar S."/>
            <person name="Blaxter L. M."/>
        </authorList>
    </citation>
    <scope>NUCLEOTIDE SEQUENCE [LARGE SCALE GENOMIC DNA]</scope>
</reference>